<name>A0A0V1H2R1_9BILA</name>
<proteinExistence type="predicted"/>
<accession>A0A0V1H2R1</accession>
<dbReference type="Proteomes" id="UP000055024">
    <property type="component" value="Unassembled WGS sequence"/>
</dbReference>
<sequence length="66" mass="7658">MRKQNFCSALSRCDERGGFCLLLISRVKFATSNPGLLVLHKWQLEENEQNLHPFNKCSTFNRSTKN</sequence>
<dbReference type="OrthoDB" id="10370771at2759"/>
<organism evidence="1 2">
    <name type="scientific">Trichinella zimbabwensis</name>
    <dbReference type="NCBI Taxonomy" id="268475"/>
    <lineage>
        <taxon>Eukaryota</taxon>
        <taxon>Metazoa</taxon>
        <taxon>Ecdysozoa</taxon>
        <taxon>Nematoda</taxon>
        <taxon>Enoplea</taxon>
        <taxon>Dorylaimia</taxon>
        <taxon>Trichinellida</taxon>
        <taxon>Trichinellidae</taxon>
        <taxon>Trichinella</taxon>
    </lineage>
</organism>
<gene>
    <name evidence="1" type="ORF">T11_2375</name>
</gene>
<evidence type="ECO:0000313" key="1">
    <source>
        <dbReference type="EMBL" id="KRZ04903.1"/>
    </source>
</evidence>
<dbReference type="AlphaFoldDB" id="A0A0V1H2R1"/>
<comment type="caution">
    <text evidence="1">The sequence shown here is derived from an EMBL/GenBank/DDBJ whole genome shotgun (WGS) entry which is preliminary data.</text>
</comment>
<protein>
    <submittedName>
        <fullName evidence="1">Uncharacterized protein</fullName>
    </submittedName>
</protein>
<keyword evidence="2" id="KW-1185">Reference proteome</keyword>
<reference evidence="1 2" key="1">
    <citation type="submission" date="2015-01" db="EMBL/GenBank/DDBJ databases">
        <title>Evolution of Trichinella species and genotypes.</title>
        <authorList>
            <person name="Korhonen P.K."/>
            <person name="Edoardo P."/>
            <person name="Giuseppe L.R."/>
            <person name="Gasser R.B."/>
        </authorList>
    </citation>
    <scope>NUCLEOTIDE SEQUENCE [LARGE SCALE GENOMIC DNA]</scope>
    <source>
        <strain evidence="1">ISS1029</strain>
    </source>
</reference>
<dbReference type="EMBL" id="JYDP01000151">
    <property type="protein sequence ID" value="KRZ04903.1"/>
    <property type="molecule type" value="Genomic_DNA"/>
</dbReference>
<evidence type="ECO:0000313" key="2">
    <source>
        <dbReference type="Proteomes" id="UP000055024"/>
    </source>
</evidence>